<proteinExistence type="predicted"/>
<dbReference type="OrthoDB" id="3798352at2759"/>
<feature type="compositionally biased region" description="Low complexity" evidence="1">
    <location>
        <begin position="38"/>
        <end position="47"/>
    </location>
</feature>
<feature type="region of interest" description="Disordered" evidence="1">
    <location>
        <begin position="188"/>
        <end position="247"/>
    </location>
</feature>
<reference evidence="2" key="1">
    <citation type="journal article" date="2020" name="Stud. Mycol.">
        <title>101 Dothideomycetes genomes: a test case for predicting lifestyles and emergence of pathogens.</title>
        <authorList>
            <person name="Haridas S."/>
            <person name="Albert R."/>
            <person name="Binder M."/>
            <person name="Bloem J."/>
            <person name="Labutti K."/>
            <person name="Salamov A."/>
            <person name="Andreopoulos B."/>
            <person name="Baker S."/>
            <person name="Barry K."/>
            <person name="Bills G."/>
            <person name="Bluhm B."/>
            <person name="Cannon C."/>
            <person name="Castanera R."/>
            <person name="Culley D."/>
            <person name="Daum C."/>
            <person name="Ezra D."/>
            <person name="Gonzalez J."/>
            <person name="Henrissat B."/>
            <person name="Kuo A."/>
            <person name="Liang C."/>
            <person name="Lipzen A."/>
            <person name="Lutzoni F."/>
            <person name="Magnuson J."/>
            <person name="Mondo S."/>
            <person name="Nolan M."/>
            <person name="Ohm R."/>
            <person name="Pangilinan J."/>
            <person name="Park H.-J."/>
            <person name="Ramirez L."/>
            <person name="Alfaro M."/>
            <person name="Sun H."/>
            <person name="Tritt A."/>
            <person name="Yoshinaga Y."/>
            <person name="Zwiers L.-H."/>
            <person name="Turgeon B."/>
            <person name="Goodwin S."/>
            <person name="Spatafora J."/>
            <person name="Crous P."/>
            <person name="Grigoriev I."/>
        </authorList>
    </citation>
    <scope>NUCLEOTIDE SEQUENCE</scope>
    <source>
        <strain evidence="2">CBS 107.79</strain>
    </source>
</reference>
<feature type="compositionally biased region" description="Pro residues" evidence="1">
    <location>
        <begin position="25"/>
        <end position="37"/>
    </location>
</feature>
<name>A0A6A5UTS1_9PLEO</name>
<evidence type="ECO:0000313" key="3">
    <source>
        <dbReference type="Proteomes" id="UP000800036"/>
    </source>
</evidence>
<evidence type="ECO:0000256" key="1">
    <source>
        <dbReference type="SAM" id="MobiDB-lite"/>
    </source>
</evidence>
<gene>
    <name evidence="2" type="ORF">BU23DRAFT_268669</name>
</gene>
<evidence type="ECO:0000313" key="2">
    <source>
        <dbReference type="EMBL" id="KAF1968215.1"/>
    </source>
</evidence>
<feature type="compositionally biased region" description="Basic and acidic residues" evidence="1">
    <location>
        <begin position="1"/>
        <end position="12"/>
    </location>
</feature>
<protein>
    <submittedName>
        <fullName evidence="2">Uncharacterized protein</fullName>
    </submittedName>
</protein>
<feature type="region of interest" description="Disordered" evidence="1">
    <location>
        <begin position="1"/>
        <end position="77"/>
    </location>
</feature>
<dbReference type="EMBL" id="ML976723">
    <property type="protein sequence ID" value="KAF1968215.1"/>
    <property type="molecule type" value="Genomic_DNA"/>
</dbReference>
<sequence>MAFGREPARDDMAIETVDLTLSSPSPEPQPRPRPQPPQQHARQQRTPVNPNVGRGVQQRKANAGPSRPPPSPGSALAVPVISEDHLRRIINTAPIGDLKETLVKLCRSSPALSGAVVRHLAPNSTWAKDTIEDYQRRTAASLVKPELGSSSSAAFQRPSVTKYDYGHPTTPHPKAHVKHEVDTLDYESDDYSSDLEGFPPKSSRSSNFPTRTAAGPSPSYRATNDRNPAGDEVPHDHGNSTLSVRVKPEPSATASTCIQCNQIYQPGSGSRCHYHLGRIKVEKQGSQKIKLWTCCERWEGRIGCREGDHIPLKEDRSNVNPGSTGSKKPRLL</sequence>
<dbReference type="AlphaFoldDB" id="A0A6A5UTS1"/>
<accession>A0A6A5UTS1</accession>
<feature type="compositionally biased region" description="Basic and acidic residues" evidence="1">
    <location>
        <begin position="228"/>
        <end position="238"/>
    </location>
</feature>
<organism evidence="2 3">
    <name type="scientific">Bimuria novae-zelandiae CBS 107.79</name>
    <dbReference type="NCBI Taxonomy" id="1447943"/>
    <lineage>
        <taxon>Eukaryota</taxon>
        <taxon>Fungi</taxon>
        <taxon>Dikarya</taxon>
        <taxon>Ascomycota</taxon>
        <taxon>Pezizomycotina</taxon>
        <taxon>Dothideomycetes</taxon>
        <taxon>Pleosporomycetidae</taxon>
        <taxon>Pleosporales</taxon>
        <taxon>Massarineae</taxon>
        <taxon>Didymosphaeriaceae</taxon>
        <taxon>Bimuria</taxon>
    </lineage>
</organism>
<dbReference type="Proteomes" id="UP000800036">
    <property type="component" value="Unassembled WGS sequence"/>
</dbReference>
<keyword evidence="3" id="KW-1185">Reference proteome</keyword>